<name>A0A6J1NJ37_BICAN</name>
<evidence type="ECO:0000259" key="8">
    <source>
        <dbReference type="PROSITE" id="PS50940"/>
    </source>
</evidence>
<feature type="region of interest" description="Disordered" evidence="6">
    <location>
        <begin position="625"/>
        <end position="646"/>
    </location>
</feature>
<feature type="region of interest" description="Disordered" evidence="6">
    <location>
        <begin position="172"/>
        <end position="197"/>
    </location>
</feature>
<keyword evidence="2 7" id="KW-0732">Signal</keyword>
<feature type="domain" description="Chitin-binding type-2" evidence="8">
    <location>
        <begin position="26"/>
        <end position="83"/>
    </location>
</feature>
<organism evidence="9 10">
    <name type="scientific">Bicyclus anynana</name>
    <name type="common">Squinting bush brown butterfly</name>
    <dbReference type="NCBI Taxonomy" id="110368"/>
    <lineage>
        <taxon>Eukaryota</taxon>
        <taxon>Metazoa</taxon>
        <taxon>Ecdysozoa</taxon>
        <taxon>Arthropoda</taxon>
        <taxon>Hexapoda</taxon>
        <taxon>Insecta</taxon>
        <taxon>Pterygota</taxon>
        <taxon>Neoptera</taxon>
        <taxon>Endopterygota</taxon>
        <taxon>Lepidoptera</taxon>
        <taxon>Glossata</taxon>
        <taxon>Ditrysia</taxon>
        <taxon>Papilionoidea</taxon>
        <taxon>Nymphalidae</taxon>
        <taxon>Satyrinae</taxon>
        <taxon>Satyrini</taxon>
        <taxon>Mycalesina</taxon>
        <taxon>Bicyclus</taxon>
    </lineage>
</organism>
<feature type="domain" description="Chitin-binding type-2" evidence="8">
    <location>
        <begin position="645"/>
        <end position="702"/>
    </location>
</feature>
<evidence type="ECO:0000256" key="5">
    <source>
        <dbReference type="ARBA" id="ARBA00023180"/>
    </source>
</evidence>
<keyword evidence="5" id="KW-0325">Glycoprotein</keyword>
<feature type="domain" description="Chitin-binding type-2" evidence="8">
    <location>
        <begin position="203"/>
        <end position="260"/>
    </location>
</feature>
<feature type="domain" description="Chitin-binding type-2" evidence="8">
    <location>
        <begin position="383"/>
        <end position="440"/>
    </location>
</feature>
<feature type="region of interest" description="Disordered" evidence="6">
    <location>
        <begin position="350"/>
        <end position="379"/>
    </location>
</feature>
<feature type="chain" id="PRO_5045631376" evidence="7">
    <location>
        <begin position="17"/>
        <end position="781"/>
    </location>
</feature>
<feature type="domain" description="Chitin-binding type-2" evidence="8">
    <location>
        <begin position="292"/>
        <end position="349"/>
    </location>
</feature>
<dbReference type="SUPFAM" id="SSF57625">
    <property type="entry name" value="Invertebrate chitin-binding proteins"/>
    <property type="match status" value="9"/>
</dbReference>
<keyword evidence="1" id="KW-0147">Chitin-binding</keyword>
<evidence type="ECO:0000256" key="1">
    <source>
        <dbReference type="ARBA" id="ARBA00022669"/>
    </source>
</evidence>
<dbReference type="Pfam" id="PF01607">
    <property type="entry name" value="CBM_14"/>
    <property type="match status" value="9"/>
</dbReference>
<feature type="region of interest" description="Disordered" evidence="6">
    <location>
        <begin position="90"/>
        <end position="111"/>
    </location>
</feature>
<dbReference type="InterPro" id="IPR051940">
    <property type="entry name" value="Chitin_bind-dev_reg"/>
</dbReference>
<dbReference type="AlphaFoldDB" id="A0A6J1NJ37"/>
<dbReference type="PROSITE" id="PS50940">
    <property type="entry name" value="CHIT_BIND_II"/>
    <property type="match status" value="9"/>
</dbReference>
<sequence>MRVAAILVCAIAAVVGDLSIDIDLNDIVCPLDAAIQKIFPHKYCNMFYQCSNGFVIELHCAGDLLFNTVTLECDWSYNVDCGSRNISDSKPEQTAPYDSDENEGACNDDPTEAPQICADSDSDGVLVAHEYCNQFYKCSNQEPISLRCPRNLLFNPCKDKCDWAENVDCGNRTISEDNDDDNGGDITTTEKPDPVDNNPVDAEEICAQENSNGVLVAHEYCNWFYICFDELPVAHRCPKDLVFNPVSGQCDWTSNVNCGNKTITEPEDDDNGGENITTEKPDPVDNNPVDANEICAQEDSDGVLVAHEYCNWFYICYDELPVAHNCPKDLVFNPVSEKCDWSYNVNCGNKTISEPEDDDNGNGGENITTEKPEPVDNNPVDANEICAQEDSDGILVAHEYCNWFYNCFDQQPVAAKCPGHLVFNPVREECDWSYNVNCGDKPISEPEDDDNGGENITTEKPDPVDNNPVDANKICAQEESDDVLVAHEYCNWFYNCFEKQPIARRCPGDLVFNPVRGACDWRSNVNCGNKTISDDEEEVFTTTEVTTTENNGPFNDNPDDASTICAQADSTGILIAHKNCDQFYICSLNGPIVMRCTPGTLYNYRVEKCDWPEKVDCGERIVPDESASTTEAVTQAPNSDPSEASEICSREGSDGVLIAHTNCNQYFKCSNGKPKALRCSSNLLYDIFNGWCDWPERVVCGDRVVPDTGDDSSNDDPANASGICARSSNEGALVAHENCNQFYKCSHGEPVEITCQSGLQYSTVLQLCDWPSNVECGDRKQ</sequence>
<feature type="domain" description="Chitin-binding type-2" evidence="8">
    <location>
        <begin position="562"/>
        <end position="619"/>
    </location>
</feature>
<evidence type="ECO:0000313" key="10">
    <source>
        <dbReference type="RefSeq" id="XP_023946944.2"/>
    </source>
</evidence>
<feature type="compositionally biased region" description="Polar residues" evidence="6">
    <location>
        <begin position="626"/>
        <end position="642"/>
    </location>
</feature>
<dbReference type="GeneID" id="112052188"/>
<gene>
    <name evidence="10" type="primary">LOC112052188</name>
</gene>
<evidence type="ECO:0000256" key="6">
    <source>
        <dbReference type="SAM" id="MobiDB-lite"/>
    </source>
</evidence>
<keyword evidence="9" id="KW-1185">Reference proteome</keyword>
<evidence type="ECO:0000313" key="9">
    <source>
        <dbReference type="Proteomes" id="UP001652582"/>
    </source>
</evidence>
<dbReference type="Proteomes" id="UP001652582">
    <property type="component" value="Chromosome 17"/>
</dbReference>
<feature type="signal peptide" evidence="7">
    <location>
        <begin position="1"/>
        <end position="16"/>
    </location>
</feature>
<dbReference type="InterPro" id="IPR036508">
    <property type="entry name" value="Chitin-bd_dom_sf"/>
</dbReference>
<evidence type="ECO:0000256" key="4">
    <source>
        <dbReference type="ARBA" id="ARBA00023157"/>
    </source>
</evidence>
<dbReference type="RefSeq" id="XP_023946944.2">
    <property type="nucleotide sequence ID" value="XM_024091176.2"/>
</dbReference>
<keyword evidence="4" id="KW-1015">Disulfide bond</keyword>
<evidence type="ECO:0000256" key="7">
    <source>
        <dbReference type="SAM" id="SignalP"/>
    </source>
</evidence>
<accession>A0A6J1NJ37</accession>
<feature type="domain" description="Chitin-binding type-2" evidence="8">
    <location>
        <begin position="472"/>
        <end position="529"/>
    </location>
</feature>
<dbReference type="OrthoDB" id="9987187at2759"/>
<dbReference type="InterPro" id="IPR002557">
    <property type="entry name" value="Chitin-bd_dom"/>
</dbReference>
<dbReference type="KEGG" id="bany:112052188"/>
<dbReference type="PANTHER" id="PTHR23301">
    <property type="entry name" value="CHITIN BINDING PERITROPHIN-A"/>
    <property type="match status" value="1"/>
</dbReference>
<evidence type="ECO:0000256" key="2">
    <source>
        <dbReference type="ARBA" id="ARBA00022729"/>
    </source>
</evidence>
<protein>
    <submittedName>
        <fullName evidence="10">Chitin-binding domain protein cbd-1</fullName>
    </submittedName>
</protein>
<keyword evidence="3" id="KW-0677">Repeat</keyword>
<feature type="domain" description="Chitin-binding type-2" evidence="8">
    <location>
        <begin position="114"/>
        <end position="171"/>
    </location>
</feature>
<feature type="region of interest" description="Disordered" evidence="6">
    <location>
        <begin position="441"/>
        <end position="467"/>
    </location>
</feature>
<evidence type="ECO:0000256" key="3">
    <source>
        <dbReference type="ARBA" id="ARBA00022737"/>
    </source>
</evidence>
<reference evidence="10" key="1">
    <citation type="submission" date="2025-08" db="UniProtKB">
        <authorList>
            <consortium name="RefSeq"/>
        </authorList>
    </citation>
    <scope>IDENTIFICATION</scope>
</reference>
<feature type="domain" description="Chitin-binding type-2" evidence="8">
    <location>
        <begin position="721"/>
        <end position="778"/>
    </location>
</feature>
<dbReference type="Gene3D" id="2.170.140.10">
    <property type="entry name" value="Chitin binding domain"/>
    <property type="match status" value="9"/>
</dbReference>
<dbReference type="GO" id="GO:0008061">
    <property type="term" value="F:chitin binding"/>
    <property type="evidence" value="ECO:0007669"/>
    <property type="project" value="UniProtKB-KW"/>
</dbReference>
<dbReference type="SMART" id="SM00494">
    <property type="entry name" value="ChtBD2"/>
    <property type="match status" value="9"/>
</dbReference>
<dbReference type="GO" id="GO:0005576">
    <property type="term" value="C:extracellular region"/>
    <property type="evidence" value="ECO:0007669"/>
    <property type="project" value="InterPro"/>
</dbReference>
<feature type="region of interest" description="Disordered" evidence="6">
    <location>
        <begin position="261"/>
        <end position="287"/>
    </location>
</feature>
<dbReference type="PANTHER" id="PTHR23301:SF0">
    <property type="entry name" value="CHITIN-BINDING TYPE-2 DOMAIN-CONTAINING PROTEIN-RELATED"/>
    <property type="match status" value="1"/>
</dbReference>
<proteinExistence type="predicted"/>